<feature type="non-terminal residue" evidence="6">
    <location>
        <position position="227"/>
    </location>
</feature>
<organism evidence="6 7">
    <name type="scientific">Rattus norvegicus</name>
    <name type="common">Rat</name>
    <dbReference type="NCBI Taxonomy" id="10116"/>
    <lineage>
        <taxon>Eukaryota</taxon>
        <taxon>Metazoa</taxon>
        <taxon>Chordata</taxon>
        <taxon>Craniata</taxon>
        <taxon>Vertebrata</taxon>
        <taxon>Euteleostomi</taxon>
        <taxon>Mammalia</taxon>
        <taxon>Eutheria</taxon>
        <taxon>Euarchontoglires</taxon>
        <taxon>Glires</taxon>
        <taxon>Rodentia</taxon>
        <taxon>Myomorpha</taxon>
        <taxon>Muroidea</taxon>
        <taxon>Muridae</taxon>
        <taxon>Murinae</taxon>
        <taxon>Rattus</taxon>
    </lineage>
</organism>
<dbReference type="GO" id="GO:0005576">
    <property type="term" value="C:extracellular region"/>
    <property type="evidence" value="ECO:0007669"/>
    <property type="project" value="UniProtKB-SubCell"/>
</dbReference>
<dbReference type="PROSITE" id="PS50184">
    <property type="entry name" value="VWFC_2"/>
    <property type="match status" value="1"/>
</dbReference>
<dbReference type="AlphaFoldDB" id="A6IEE1"/>
<sequence>MAGARAALLLLLLLLHLWNLALAARGGEVSKGQPRLADVLESQQQAPSHSLVPCETQQQQLCPLEERLERLEADVTYLRKQNRDLQARLLQLESCKCCSTSPQCWGPGHPCPEGARWEPDACTACVCRDGTTHCGPQPNLPHCRGCSHNGQSYGHGETFSPDACTTCRCLAGAVQCQGPSCSELNCLESFTPPGECCPICRPGCEYEGQLHQEGTSFLSTSNPCLQC</sequence>
<dbReference type="SMART" id="SM00214">
    <property type="entry name" value="VWC"/>
    <property type="match status" value="1"/>
</dbReference>
<evidence type="ECO:0000313" key="7">
    <source>
        <dbReference type="Proteomes" id="UP000234681"/>
    </source>
</evidence>
<dbReference type="Pfam" id="PF00093">
    <property type="entry name" value="VWC"/>
    <property type="match status" value="1"/>
</dbReference>
<dbReference type="SUPFAM" id="SSF57603">
    <property type="entry name" value="FnI-like domain"/>
    <property type="match status" value="2"/>
</dbReference>
<evidence type="ECO:0000256" key="2">
    <source>
        <dbReference type="ARBA" id="ARBA00022525"/>
    </source>
</evidence>
<feature type="chain" id="PRO_5039894774" evidence="4">
    <location>
        <begin position="24"/>
        <end position="227"/>
    </location>
</feature>
<gene>
    <name evidence="6" type="ORF">rCG_28102</name>
</gene>
<dbReference type="CDD" id="cd14686">
    <property type="entry name" value="bZIP"/>
    <property type="match status" value="1"/>
</dbReference>
<evidence type="ECO:0000256" key="1">
    <source>
        <dbReference type="ARBA" id="ARBA00004613"/>
    </source>
</evidence>
<evidence type="ECO:0000259" key="5">
    <source>
        <dbReference type="PROSITE" id="PS50184"/>
    </source>
</evidence>
<proteinExistence type="predicted"/>
<feature type="domain" description="VWFC" evidence="5">
    <location>
        <begin position="144"/>
        <end position="201"/>
    </location>
</feature>
<name>A6IEE1_RAT</name>
<protein>
    <submittedName>
        <fullName evidence="6">RCG28102</fullName>
    </submittedName>
</protein>
<evidence type="ECO:0000313" key="6">
    <source>
        <dbReference type="EMBL" id="EDM15228.1"/>
    </source>
</evidence>
<dbReference type="Gene3D" id="2.10.70.10">
    <property type="entry name" value="Complement Module, domain 1"/>
    <property type="match status" value="1"/>
</dbReference>
<evidence type="ECO:0000256" key="4">
    <source>
        <dbReference type="SAM" id="SignalP"/>
    </source>
</evidence>
<evidence type="ECO:0000256" key="3">
    <source>
        <dbReference type="ARBA" id="ARBA00022729"/>
    </source>
</evidence>
<dbReference type="PANTHER" id="PTHR46698">
    <property type="entry name" value="CROSSVEINLESS 2"/>
    <property type="match status" value="1"/>
</dbReference>
<dbReference type="Proteomes" id="UP000234681">
    <property type="component" value="Chromosome 4"/>
</dbReference>
<dbReference type="PROSITE" id="PS01208">
    <property type="entry name" value="VWFC_1"/>
    <property type="match status" value="1"/>
</dbReference>
<keyword evidence="3 4" id="KW-0732">Signal</keyword>
<dbReference type="InterPro" id="IPR001007">
    <property type="entry name" value="VWF_dom"/>
</dbReference>
<feature type="signal peptide" evidence="4">
    <location>
        <begin position="1"/>
        <end position="23"/>
    </location>
</feature>
<comment type="subcellular location">
    <subcellularLocation>
        <location evidence="1">Secreted</location>
    </subcellularLocation>
</comment>
<dbReference type="EMBL" id="CH473959">
    <property type="protein sequence ID" value="EDM15228.1"/>
    <property type="molecule type" value="Genomic_DNA"/>
</dbReference>
<reference evidence="7" key="1">
    <citation type="submission" date="2005-09" db="EMBL/GenBank/DDBJ databases">
        <authorList>
            <person name="Mural R.J."/>
            <person name="Li P.W."/>
            <person name="Adams M.D."/>
            <person name="Amanatides P.G."/>
            <person name="Baden-Tillson H."/>
            <person name="Barnstead M."/>
            <person name="Chin S.H."/>
            <person name="Dew I."/>
            <person name="Evans C.A."/>
            <person name="Ferriera S."/>
            <person name="Flanigan M."/>
            <person name="Fosler C."/>
            <person name="Glodek A."/>
            <person name="Gu Z."/>
            <person name="Holt R.A."/>
            <person name="Jennings D."/>
            <person name="Kraft C.L."/>
            <person name="Lu F."/>
            <person name="Nguyen T."/>
            <person name="Nusskern D.R."/>
            <person name="Pfannkoch C.M."/>
            <person name="Sitter C."/>
            <person name="Sutton G.G."/>
            <person name="Venter J.C."/>
            <person name="Wang Z."/>
            <person name="Woodage T."/>
            <person name="Zheng X.H."/>
            <person name="Zhong F."/>
        </authorList>
    </citation>
    <scope>NUCLEOTIDE SEQUENCE [LARGE SCALE GENOMIC DNA]</scope>
    <source>
        <strain>BN</strain>
        <strain evidence="7">Sprague-Dawley</strain>
    </source>
</reference>
<keyword evidence="2" id="KW-0964">Secreted</keyword>
<accession>A6IEE1</accession>
<dbReference type="InterPro" id="IPR052424">
    <property type="entry name" value="Kielin_Chordin-BMP_Reg"/>
</dbReference>
<dbReference type="PANTHER" id="PTHR46698:SF2">
    <property type="entry name" value="KIELIN_CHORDIN-LIKE PROTEIN"/>
    <property type="match status" value="1"/>
</dbReference>